<keyword evidence="1" id="KW-0812">Transmembrane</keyword>
<keyword evidence="1" id="KW-0472">Membrane</keyword>
<keyword evidence="1" id="KW-1133">Transmembrane helix</keyword>
<dbReference type="AlphaFoldDB" id="A0A2G0E5W4"/>
<proteinExistence type="predicted"/>
<reference evidence="2 3" key="1">
    <citation type="submission" date="2017-10" db="EMBL/GenBank/DDBJ databases">
        <title>Draft genomes of the Enterococcus faecium isolated from human feces before and after Helicobacter pylori eradication therapy.</title>
        <authorList>
            <person name="Prianichniikov N.A."/>
            <person name="Glushchenko O.E."/>
            <person name="Malakhova M.V."/>
        </authorList>
    </citation>
    <scope>NUCLEOTIDE SEQUENCE [LARGE SCALE GENOMIC DNA]</scope>
    <source>
        <strain evidence="2 3">Hp_5-7</strain>
    </source>
</reference>
<accession>A0A2G0E5W4</accession>
<dbReference type="Proteomes" id="UP000224303">
    <property type="component" value="Unassembled WGS sequence"/>
</dbReference>
<feature type="non-terminal residue" evidence="2">
    <location>
        <position position="1"/>
    </location>
</feature>
<feature type="transmembrane region" description="Helical" evidence="1">
    <location>
        <begin position="27"/>
        <end position="43"/>
    </location>
</feature>
<name>A0A2G0E5W4_ENTFC</name>
<dbReference type="InterPro" id="IPR003740">
    <property type="entry name" value="YitT"/>
</dbReference>
<protein>
    <submittedName>
        <fullName evidence="2">Membrane protein</fullName>
    </submittedName>
</protein>
<evidence type="ECO:0000313" key="2">
    <source>
        <dbReference type="EMBL" id="PHL19854.1"/>
    </source>
</evidence>
<evidence type="ECO:0000313" key="3">
    <source>
        <dbReference type="Proteomes" id="UP000224303"/>
    </source>
</evidence>
<sequence>TVGASNGGITIPPIIFHKFFRLPMPQGLLLTNSFIVFLNYYVFGLWETLFVLLSITVSSLFMKILIRLSPVSRKFE</sequence>
<evidence type="ECO:0000256" key="1">
    <source>
        <dbReference type="SAM" id="Phobius"/>
    </source>
</evidence>
<dbReference type="RefSeq" id="WP_143353489.1">
    <property type="nucleotide sequence ID" value="NZ_PCGC01000671.1"/>
</dbReference>
<dbReference type="EMBL" id="PCGC01000671">
    <property type="protein sequence ID" value="PHL19854.1"/>
    <property type="molecule type" value="Genomic_DNA"/>
</dbReference>
<organism evidence="2 3">
    <name type="scientific">Enterococcus faecium</name>
    <name type="common">Streptococcus faecium</name>
    <dbReference type="NCBI Taxonomy" id="1352"/>
    <lineage>
        <taxon>Bacteria</taxon>
        <taxon>Bacillati</taxon>
        <taxon>Bacillota</taxon>
        <taxon>Bacilli</taxon>
        <taxon>Lactobacillales</taxon>
        <taxon>Enterococcaceae</taxon>
        <taxon>Enterococcus</taxon>
    </lineage>
</organism>
<gene>
    <name evidence="2" type="ORF">CQR37_17910</name>
</gene>
<comment type="caution">
    <text evidence="2">The sequence shown here is derived from an EMBL/GenBank/DDBJ whole genome shotgun (WGS) entry which is preliminary data.</text>
</comment>
<feature type="transmembrane region" description="Helical" evidence="1">
    <location>
        <begin position="49"/>
        <end position="66"/>
    </location>
</feature>
<dbReference type="Pfam" id="PF02588">
    <property type="entry name" value="YitT_membrane"/>
    <property type="match status" value="1"/>
</dbReference>